<feature type="compositionally biased region" description="Low complexity" evidence="2">
    <location>
        <begin position="271"/>
        <end position="284"/>
    </location>
</feature>
<evidence type="ECO:0000256" key="2">
    <source>
        <dbReference type="SAM" id="MobiDB-lite"/>
    </source>
</evidence>
<protein>
    <submittedName>
        <fullName evidence="3">Uncharacterized protein</fullName>
    </submittedName>
</protein>
<feature type="compositionally biased region" description="Basic residues" evidence="2">
    <location>
        <begin position="33"/>
        <end position="43"/>
    </location>
</feature>
<feature type="region of interest" description="Disordered" evidence="2">
    <location>
        <begin position="398"/>
        <end position="426"/>
    </location>
</feature>
<accession>A0A6L2L5H0</accession>
<name>A0A6L2L5H0_TANCI</name>
<feature type="compositionally biased region" description="Acidic residues" evidence="2">
    <location>
        <begin position="1"/>
        <end position="10"/>
    </location>
</feature>
<dbReference type="AlphaFoldDB" id="A0A6L2L5H0"/>
<organism evidence="3">
    <name type="scientific">Tanacetum cinerariifolium</name>
    <name type="common">Dalmatian daisy</name>
    <name type="synonym">Chrysanthemum cinerariifolium</name>
    <dbReference type="NCBI Taxonomy" id="118510"/>
    <lineage>
        <taxon>Eukaryota</taxon>
        <taxon>Viridiplantae</taxon>
        <taxon>Streptophyta</taxon>
        <taxon>Embryophyta</taxon>
        <taxon>Tracheophyta</taxon>
        <taxon>Spermatophyta</taxon>
        <taxon>Magnoliopsida</taxon>
        <taxon>eudicotyledons</taxon>
        <taxon>Gunneridae</taxon>
        <taxon>Pentapetalae</taxon>
        <taxon>asterids</taxon>
        <taxon>campanulids</taxon>
        <taxon>Asterales</taxon>
        <taxon>Asteraceae</taxon>
        <taxon>Asteroideae</taxon>
        <taxon>Anthemideae</taxon>
        <taxon>Anthemidinae</taxon>
        <taxon>Tanacetum</taxon>
    </lineage>
</organism>
<sequence length="473" mass="53868">MLVPAQEEELGKDLIMPSAPRHTLIIQPSTYKPQKKKKPKKPRRQDTQETQPSGPIDEALNEENVPIQYNDPPFLRVNTLRSGVDSLKLKELMEICTNLQQRVIDLENTKTVQAQEISNLKKRVKRLEKKRRSRTHGLKRSYKIGLSARVKSSPDEQILGEKDASKQGKYIADIDADADITLVDETAEDQGRYDDQEMFNTNTTTAGIEETLSIVALITTVDVTPDELTMAQALMEIKKSKPKGATTTTTVTIPTPDSTRPKARGFVMQEPSETPTTTTIPMSSKVQDKGKDRLVEEKEKAQLIEDENLAWDNVQAMMDADYELAVRLQEEEAEEQRRKPLTKAQKRNQMCVYLKNMAGFTHSKLKNKIFDEVQKAFDKTITWINSFVPMESEVVKDKTMLTQERSSRAGDKLDQGRSKKQKVEDDKEQEELKRCLEIILDDGDDVTIDATPLSIKNLIIDYKIYKEGKKSYF</sequence>
<keyword evidence="1" id="KW-0175">Coiled coil</keyword>
<feature type="region of interest" description="Disordered" evidence="2">
    <location>
        <begin position="1"/>
        <end position="62"/>
    </location>
</feature>
<evidence type="ECO:0000256" key="1">
    <source>
        <dbReference type="SAM" id="Coils"/>
    </source>
</evidence>
<comment type="caution">
    <text evidence="3">The sequence shown here is derived from an EMBL/GenBank/DDBJ whole genome shotgun (WGS) entry which is preliminary data.</text>
</comment>
<reference evidence="3" key="1">
    <citation type="journal article" date="2019" name="Sci. Rep.">
        <title>Draft genome of Tanacetum cinerariifolium, the natural source of mosquito coil.</title>
        <authorList>
            <person name="Yamashiro T."/>
            <person name="Shiraishi A."/>
            <person name="Satake H."/>
            <person name="Nakayama K."/>
        </authorList>
    </citation>
    <scope>NUCLEOTIDE SEQUENCE</scope>
</reference>
<proteinExistence type="predicted"/>
<feature type="region of interest" description="Disordered" evidence="2">
    <location>
        <begin position="271"/>
        <end position="291"/>
    </location>
</feature>
<feature type="coiled-coil region" evidence="1">
    <location>
        <begin position="89"/>
        <end position="130"/>
    </location>
</feature>
<evidence type="ECO:0000313" key="3">
    <source>
        <dbReference type="EMBL" id="GEU56968.1"/>
    </source>
</evidence>
<gene>
    <name evidence="3" type="ORF">Tci_028946</name>
</gene>
<dbReference type="EMBL" id="BKCJ010003754">
    <property type="protein sequence ID" value="GEU56968.1"/>
    <property type="molecule type" value="Genomic_DNA"/>
</dbReference>